<accession>A0AAV3RTE0</accession>
<dbReference type="Proteomes" id="UP001454036">
    <property type="component" value="Unassembled WGS sequence"/>
</dbReference>
<organism evidence="2 3">
    <name type="scientific">Lithospermum erythrorhizon</name>
    <name type="common">Purple gromwell</name>
    <name type="synonym">Lithospermum officinale var. erythrorhizon</name>
    <dbReference type="NCBI Taxonomy" id="34254"/>
    <lineage>
        <taxon>Eukaryota</taxon>
        <taxon>Viridiplantae</taxon>
        <taxon>Streptophyta</taxon>
        <taxon>Embryophyta</taxon>
        <taxon>Tracheophyta</taxon>
        <taxon>Spermatophyta</taxon>
        <taxon>Magnoliopsida</taxon>
        <taxon>eudicotyledons</taxon>
        <taxon>Gunneridae</taxon>
        <taxon>Pentapetalae</taxon>
        <taxon>asterids</taxon>
        <taxon>lamiids</taxon>
        <taxon>Boraginales</taxon>
        <taxon>Boraginaceae</taxon>
        <taxon>Boraginoideae</taxon>
        <taxon>Lithospermeae</taxon>
        <taxon>Lithospermum</taxon>
    </lineage>
</organism>
<dbReference type="PANTHER" id="PTHR45669:SF28">
    <property type="entry name" value="GLUTAREDOXIN DOMAIN-CONTAINING PROTEIN"/>
    <property type="match status" value="1"/>
</dbReference>
<name>A0AAV3RTE0_LITER</name>
<proteinExistence type="predicted"/>
<protein>
    <submittedName>
        <fullName evidence="2">Oxidoreductase</fullName>
    </submittedName>
</protein>
<dbReference type="AlphaFoldDB" id="A0AAV3RTE0"/>
<dbReference type="CDD" id="cd03031">
    <property type="entry name" value="GRX_GRX_like"/>
    <property type="match status" value="1"/>
</dbReference>
<dbReference type="PANTHER" id="PTHR45669">
    <property type="entry name" value="GLUTAREDOXIN DOMAIN-CONTAINING CYSTEINE-RICH PROTEIN CG12206-RELATED"/>
    <property type="match status" value="1"/>
</dbReference>
<dbReference type="Pfam" id="PF23733">
    <property type="entry name" value="GRXCR1-2_C"/>
    <property type="match status" value="1"/>
</dbReference>
<dbReference type="PROSITE" id="PS51354">
    <property type="entry name" value="GLUTAREDOXIN_2"/>
    <property type="match status" value="1"/>
</dbReference>
<keyword evidence="3" id="KW-1185">Reference proteome</keyword>
<reference evidence="2 3" key="1">
    <citation type="submission" date="2024-01" db="EMBL/GenBank/DDBJ databases">
        <title>The complete chloroplast genome sequence of Lithospermum erythrorhizon: insights into the phylogenetic relationship among Boraginaceae species and the maternal lineages of purple gromwells.</title>
        <authorList>
            <person name="Okada T."/>
            <person name="Watanabe K."/>
        </authorList>
    </citation>
    <scope>NUCLEOTIDE SEQUENCE [LARGE SCALE GENOMIC DNA]</scope>
</reference>
<sequence length="309" mass="35348">MKAMSKGNILKKLKTIKPMGSFKPHKIIQPNQLSGYFGTPFQQDSKKALIKDQDMQSDGEVDDKENIKPREEDDVTQEKIEYFDSSNFRRPDLDSGTLFDPNLLAAFEQAVIEARAREAQRLAIFDEVIKDMSDQLEVKSRKDEESSNALLDFQENCPPGGTDSVIFYTTSLRGIRKTFEDCHSVRFLLESFRVLFYERDISMHSEYKEELWRVLDGKVLPPRLFIKGRYIGGADKILTLHEQGKFRPLFEGIPVDETRGHCDSCNGVRFLMCFNCCGSQKIVCEEDGEKQIRCPKCNENGVIVCPLCC</sequence>
<comment type="caution">
    <text evidence="2">The sequence shown here is derived from an EMBL/GenBank/DDBJ whole genome shotgun (WGS) entry which is preliminary data.</text>
</comment>
<dbReference type="Pfam" id="PF00462">
    <property type="entry name" value="Glutaredoxin"/>
    <property type="match status" value="1"/>
</dbReference>
<dbReference type="EMBL" id="BAABME010011370">
    <property type="protein sequence ID" value="GAA0183657.1"/>
    <property type="molecule type" value="Genomic_DNA"/>
</dbReference>
<evidence type="ECO:0000313" key="3">
    <source>
        <dbReference type="Proteomes" id="UP001454036"/>
    </source>
</evidence>
<dbReference type="Gene3D" id="3.40.30.10">
    <property type="entry name" value="Glutaredoxin"/>
    <property type="match status" value="1"/>
</dbReference>
<dbReference type="SUPFAM" id="SSF52833">
    <property type="entry name" value="Thioredoxin-like"/>
    <property type="match status" value="1"/>
</dbReference>
<evidence type="ECO:0000313" key="2">
    <source>
        <dbReference type="EMBL" id="GAA0183657.1"/>
    </source>
</evidence>
<gene>
    <name evidence="2" type="ORF">LIER_31032</name>
</gene>
<evidence type="ECO:0000259" key="1">
    <source>
        <dbReference type="Pfam" id="PF00462"/>
    </source>
</evidence>
<feature type="domain" description="Glutaredoxin" evidence="1">
    <location>
        <begin position="166"/>
        <end position="231"/>
    </location>
</feature>
<dbReference type="InterPro" id="IPR002109">
    <property type="entry name" value="Glutaredoxin"/>
</dbReference>
<dbReference type="InterPro" id="IPR036249">
    <property type="entry name" value="Thioredoxin-like_sf"/>
</dbReference>